<evidence type="ECO:0000313" key="3">
    <source>
        <dbReference type="Proteomes" id="UP001152797"/>
    </source>
</evidence>
<evidence type="ECO:0000313" key="1">
    <source>
        <dbReference type="EMBL" id="CAI3994981.1"/>
    </source>
</evidence>
<name>A0A9P1CP84_9DINO</name>
<proteinExistence type="predicted"/>
<dbReference type="AlphaFoldDB" id="A0A9P1CP84"/>
<dbReference type="Proteomes" id="UP001152797">
    <property type="component" value="Unassembled WGS sequence"/>
</dbReference>
<reference evidence="1" key="1">
    <citation type="submission" date="2022-10" db="EMBL/GenBank/DDBJ databases">
        <authorList>
            <person name="Chen Y."/>
            <person name="Dougan E. K."/>
            <person name="Chan C."/>
            <person name="Rhodes N."/>
            <person name="Thang M."/>
        </authorList>
    </citation>
    <scope>NUCLEOTIDE SEQUENCE</scope>
</reference>
<organism evidence="1">
    <name type="scientific">Cladocopium goreaui</name>
    <dbReference type="NCBI Taxonomy" id="2562237"/>
    <lineage>
        <taxon>Eukaryota</taxon>
        <taxon>Sar</taxon>
        <taxon>Alveolata</taxon>
        <taxon>Dinophyceae</taxon>
        <taxon>Suessiales</taxon>
        <taxon>Symbiodiniaceae</taxon>
        <taxon>Cladocopium</taxon>
    </lineage>
</organism>
<dbReference type="EMBL" id="CAMXCT010002018">
    <property type="protein sequence ID" value="CAI3994981.1"/>
    <property type="molecule type" value="Genomic_DNA"/>
</dbReference>
<accession>A0A9P1CP84</accession>
<reference evidence="2" key="2">
    <citation type="submission" date="2024-04" db="EMBL/GenBank/DDBJ databases">
        <authorList>
            <person name="Chen Y."/>
            <person name="Shah S."/>
            <person name="Dougan E. K."/>
            <person name="Thang M."/>
            <person name="Chan C."/>
        </authorList>
    </citation>
    <scope>NUCLEOTIDE SEQUENCE [LARGE SCALE GENOMIC DNA]</scope>
</reference>
<dbReference type="EMBL" id="CAMXCT030002018">
    <property type="protein sequence ID" value="CAL4782293.1"/>
    <property type="molecule type" value="Genomic_DNA"/>
</dbReference>
<evidence type="ECO:0000313" key="2">
    <source>
        <dbReference type="EMBL" id="CAL1148356.1"/>
    </source>
</evidence>
<dbReference type="EMBL" id="CAMXCT020002018">
    <property type="protein sequence ID" value="CAL1148356.1"/>
    <property type="molecule type" value="Genomic_DNA"/>
</dbReference>
<gene>
    <name evidence="1" type="ORF">C1SCF055_LOCUS21590</name>
</gene>
<sequence length="108" mass="12337">MAYHDKRRAVETLAPGQPLGRHMQPTACDYYSLRSTEAAARERYTWWADEQRPEGIMVRITLTAHGRAELLRDRQLTVGQDSGRLYCRVPMGTTLDANGAEIMMVERI</sequence>
<keyword evidence="3" id="KW-1185">Reference proteome</keyword>
<protein>
    <submittedName>
        <fullName evidence="1">Uncharacterized protein</fullName>
    </submittedName>
</protein>
<comment type="caution">
    <text evidence="1">The sequence shown here is derived from an EMBL/GenBank/DDBJ whole genome shotgun (WGS) entry which is preliminary data.</text>
</comment>